<keyword evidence="2" id="KW-0808">Transferase</keyword>
<evidence type="ECO:0000313" key="2">
    <source>
        <dbReference type="EMBL" id="QPP05625.1"/>
    </source>
</evidence>
<reference evidence="3" key="1">
    <citation type="submission" date="2020-02" db="EMBL/GenBank/DDBJ databases">
        <title>Streptomyces sp. ASO4wet.</title>
        <authorList>
            <person name="Risdian C."/>
            <person name="Landwehr W."/>
            <person name="Schupp P."/>
            <person name="Wink J."/>
        </authorList>
    </citation>
    <scope>NUCLEOTIDE SEQUENCE [LARGE SCALE GENOMIC DNA]</scope>
    <source>
        <strain evidence="3">ASO4wet</strain>
    </source>
</reference>
<keyword evidence="3" id="KW-1185">Reference proteome</keyword>
<dbReference type="Gene3D" id="3.90.1200.10">
    <property type="match status" value="1"/>
</dbReference>
<protein>
    <submittedName>
        <fullName evidence="2">Phosphotransferase</fullName>
    </submittedName>
</protein>
<dbReference type="AlphaFoldDB" id="A0A7T1T3G2"/>
<dbReference type="Pfam" id="PF01636">
    <property type="entry name" value="APH"/>
    <property type="match status" value="1"/>
</dbReference>
<dbReference type="GO" id="GO:0016740">
    <property type="term" value="F:transferase activity"/>
    <property type="evidence" value="ECO:0007669"/>
    <property type="project" value="UniProtKB-KW"/>
</dbReference>
<sequence>MNSATWHVKCHGDEWAAKAVPDGPPAEQFRYGLELASRVEETGIPCGAPVRSKDGRRTVGIVGHELALLRWVPGRELNDRNEGDMALMGVTLARAHQALGTEPVTEDQAWSRFDLLAGIEDTAVLHARPWIRPAVERVVTRLRRLRPETLTWGPVHGDPAPEHFRLDPDTGLCGLIDWGASSPWARMYDLATVVMDAGGPDAARPLIRAYLEHGALPPDEVGQALLPLLDFRYAINTLFYAGRILRDDLTGVADRAGNEERLEQARRWLVR</sequence>
<proteinExistence type="predicted"/>
<accession>A0A7T1T3G2</accession>
<evidence type="ECO:0000259" key="1">
    <source>
        <dbReference type="Pfam" id="PF01636"/>
    </source>
</evidence>
<gene>
    <name evidence="2" type="ORF">G4Z16_03585</name>
</gene>
<dbReference type="EMBL" id="CP048882">
    <property type="protein sequence ID" value="QPP05625.1"/>
    <property type="molecule type" value="Genomic_DNA"/>
</dbReference>
<dbReference type="Proteomes" id="UP000595046">
    <property type="component" value="Chromosome"/>
</dbReference>
<dbReference type="SUPFAM" id="SSF56112">
    <property type="entry name" value="Protein kinase-like (PK-like)"/>
    <property type="match status" value="1"/>
</dbReference>
<dbReference type="InterPro" id="IPR011009">
    <property type="entry name" value="Kinase-like_dom_sf"/>
</dbReference>
<organism evidence="2 3">
    <name type="scientific">Streptomyces bathyalis</name>
    <dbReference type="NCBI Taxonomy" id="2710756"/>
    <lineage>
        <taxon>Bacteria</taxon>
        <taxon>Bacillati</taxon>
        <taxon>Actinomycetota</taxon>
        <taxon>Actinomycetes</taxon>
        <taxon>Kitasatosporales</taxon>
        <taxon>Streptomycetaceae</taxon>
        <taxon>Streptomyces</taxon>
    </lineage>
</organism>
<dbReference type="InterPro" id="IPR002575">
    <property type="entry name" value="Aminoglycoside_PTrfase"/>
</dbReference>
<name>A0A7T1T3G2_9ACTN</name>
<dbReference type="KEGG" id="sbat:G4Z16_03585"/>
<feature type="domain" description="Aminoglycoside phosphotransferase" evidence="1">
    <location>
        <begin position="5"/>
        <end position="211"/>
    </location>
</feature>
<evidence type="ECO:0000313" key="3">
    <source>
        <dbReference type="Proteomes" id="UP000595046"/>
    </source>
</evidence>